<proteinExistence type="predicted"/>
<organism evidence="2 3">
    <name type="scientific">Macrosiphum euphorbiae</name>
    <name type="common">potato aphid</name>
    <dbReference type="NCBI Taxonomy" id="13131"/>
    <lineage>
        <taxon>Eukaryota</taxon>
        <taxon>Metazoa</taxon>
        <taxon>Ecdysozoa</taxon>
        <taxon>Arthropoda</taxon>
        <taxon>Hexapoda</taxon>
        <taxon>Insecta</taxon>
        <taxon>Pterygota</taxon>
        <taxon>Neoptera</taxon>
        <taxon>Paraneoptera</taxon>
        <taxon>Hemiptera</taxon>
        <taxon>Sternorrhyncha</taxon>
        <taxon>Aphidomorpha</taxon>
        <taxon>Aphidoidea</taxon>
        <taxon>Aphididae</taxon>
        <taxon>Macrosiphini</taxon>
        <taxon>Macrosiphum</taxon>
    </lineage>
</organism>
<dbReference type="EMBL" id="CARXXK010001473">
    <property type="protein sequence ID" value="CAI6376357.1"/>
    <property type="molecule type" value="Genomic_DNA"/>
</dbReference>
<gene>
    <name evidence="2" type="ORF">MEUPH1_LOCUS29733</name>
</gene>
<sequence>MALLAPTAPSEGGPPLGDAVQDVNEERTPAKGAEVFNRFGELVGWLDPGAKSAPRRLNPFSVAWKCVKRIVRGMCCCRGEGVD</sequence>
<name>A0AAV0Y8Z1_9HEMI</name>
<dbReference type="AlphaFoldDB" id="A0AAV0Y8Z1"/>
<evidence type="ECO:0000313" key="3">
    <source>
        <dbReference type="Proteomes" id="UP001160148"/>
    </source>
</evidence>
<dbReference type="Proteomes" id="UP001160148">
    <property type="component" value="Unassembled WGS sequence"/>
</dbReference>
<reference evidence="2 3" key="1">
    <citation type="submission" date="2023-01" db="EMBL/GenBank/DDBJ databases">
        <authorList>
            <person name="Whitehead M."/>
        </authorList>
    </citation>
    <scope>NUCLEOTIDE SEQUENCE [LARGE SCALE GENOMIC DNA]</scope>
</reference>
<feature type="region of interest" description="Disordered" evidence="1">
    <location>
        <begin position="1"/>
        <end position="21"/>
    </location>
</feature>
<evidence type="ECO:0000256" key="1">
    <source>
        <dbReference type="SAM" id="MobiDB-lite"/>
    </source>
</evidence>
<keyword evidence="3" id="KW-1185">Reference proteome</keyword>
<evidence type="ECO:0000313" key="2">
    <source>
        <dbReference type="EMBL" id="CAI6376357.1"/>
    </source>
</evidence>
<comment type="caution">
    <text evidence="2">The sequence shown here is derived from an EMBL/GenBank/DDBJ whole genome shotgun (WGS) entry which is preliminary data.</text>
</comment>
<accession>A0AAV0Y8Z1</accession>
<protein>
    <submittedName>
        <fullName evidence="2">Uncharacterized protein</fullName>
    </submittedName>
</protein>